<proteinExistence type="predicted"/>
<dbReference type="CDD" id="cd00146">
    <property type="entry name" value="PKD"/>
    <property type="match status" value="5"/>
</dbReference>
<dbReference type="InterPro" id="IPR000601">
    <property type="entry name" value="PKD_dom"/>
</dbReference>
<dbReference type="PROSITE" id="PS50093">
    <property type="entry name" value="PKD"/>
    <property type="match status" value="4"/>
</dbReference>
<dbReference type="SUPFAM" id="SSF49299">
    <property type="entry name" value="PKD domain"/>
    <property type="match status" value="6"/>
</dbReference>
<dbReference type="HOGENOM" id="CLU_244063_0_0_10"/>
<dbReference type="eggNOG" id="COG3291">
    <property type="taxonomic scope" value="Bacteria"/>
</dbReference>
<dbReference type="SMART" id="SM00089">
    <property type="entry name" value="PKD"/>
    <property type="match status" value="7"/>
</dbReference>
<feature type="domain" description="PKD" evidence="1">
    <location>
        <begin position="341"/>
        <end position="410"/>
    </location>
</feature>
<accession>H6L551</accession>
<feature type="domain" description="PKD" evidence="1">
    <location>
        <begin position="682"/>
        <end position="727"/>
    </location>
</feature>
<dbReference type="InterPro" id="IPR022409">
    <property type="entry name" value="PKD/Chitinase_dom"/>
</dbReference>
<organism evidence="2 3">
    <name type="scientific">Saprospira grandis (strain Lewin)</name>
    <dbReference type="NCBI Taxonomy" id="984262"/>
    <lineage>
        <taxon>Bacteria</taxon>
        <taxon>Pseudomonadati</taxon>
        <taxon>Bacteroidota</taxon>
        <taxon>Saprospiria</taxon>
        <taxon>Saprospirales</taxon>
        <taxon>Saprospiraceae</taxon>
        <taxon>Saprospira</taxon>
    </lineage>
</organism>
<evidence type="ECO:0000313" key="3">
    <source>
        <dbReference type="Proteomes" id="UP000007519"/>
    </source>
</evidence>
<dbReference type="Gene3D" id="2.60.40.10">
    <property type="entry name" value="Immunoglobulins"/>
    <property type="match status" value="7"/>
</dbReference>
<gene>
    <name evidence="2" type="ordered locus">SGRA_0182</name>
</gene>
<dbReference type="Proteomes" id="UP000007519">
    <property type="component" value="Chromosome"/>
</dbReference>
<protein>
    <submittedName>
        <fullName evidence="2">PKD domain containing protein</fullName>
    </submittedName>
</protein>
<dbReference type="NCBIfam" id="TIGR04131">
    <property type="entry name" value="Bac_Flav_CTERM"/>
    <property type="match status" value="1"/>
</dbReference>
<dbReference type="Pfam" id="PF13585">
    <property type="entry name" value="CHU_C"/>
    <property type="match status" value="1"/>
</dbReference>
<dbReference type="EMBL" id="CP002831">
    <property type="protein sequence ID" value="AFC22923.1"/>
    <property type="molecule type" value="Genomic_DNA"/>
</dbReference>
<dbReference type="InterPro" id="IPR013783">
    <property type="entry name" value="Ig-like_fold"/>
</dbReference>
<reference evidence="2 3" key="1">
    <citation type="journal article" date="2012" name="Stand. Genomic Sci.">
        <title>Complete genome sequencing and analysis of Saprospira grandis str. Lewin, a predatory marine bacterium.</title>
        <authorList>
            <person name="Saw J.H."/>
            <person name="Yuryev A."/>
            <person name="Kanbe M."/>
            <person name="Hou S."/>
            <person name="Young A.G."/>
            <person name="Aizawa S."/>
            <person name="Alam M."/>
        </authorList>
    </citation>
    <scope>NUCLEOTIDE SEQUENCE [LARGE SCALE GENOMIC DNA]</scope>
    <source>
        <strain evidence="2 3">Lewin</strain>
    </source>
</reference>
<feature type="domain" description="PKD" evidence="1">
    <location>
        <begin position="441"/>
        <end position="472"/>
    </location>
</feature>
<name>H6L551_SAPGL</name>
<dbReference type="STRING" id="984262.SGRA_0182"/>
<dbReference type="Pfam" id="PF18911">
    <property type="entry name" value="PKD_4"/>
    <property type="match status" value="3"/>
</dbReference>
<feature type="domain" description="PKD" evidence="1">
    <location>
        <begin position="1429"/>
        <end position="1464"/>
    </location>
</feature>
<sequence length="1904" mass="207544">MRVSTLILYSFAKRYRFALGFNPAEGAAPKKQQEMKKLYSILFLLFLTLASLRATHIVGGELSYRCLGNELYEINLRVFRDCDTGVPWFDDPASIGVFDDNDQLLFDLRTRPVSNDTLSPELEDPCLVVPPNVCIHTTYYRDTVQLPFRAGGYQLVYQRCCRNQDIVNIVSPLNTGATYYCLITEAALQGCNSSPEFRDWPPVYVCANKPLRFDHSATDADGDSLVYRLSTPLDGAAPLNPMPQPPYNPPYTPVNWLGAFSETNMMGGQDSLRIDPQTGLLQGTPTILGVFVVGVAVEEYRNGQLISTMRRDFQYAVGICGELVSSAFFAPEIQCDNDLMVQFQNNSQSLGSGFQWYFGDSLQSSSSLDDPVFIYPDTGRYTITLIADPGSSCADTAQQEIYLQYESITLDADFVLGPCSDSIELQVSDLSIDSISAIGQWLWDFGNGDTAQTPFASTVYTQSGSYPIQLTLRALNGCERSLHDTIDIQLAQLNMADSIPLCPGQDSIQLNQGGDPNLQYQWGPAAAFSDPQAASPWVRPTSSSSYQVTVTANSSSGDSCQLIKTVWVIVPPPIQLLAVSDTASCADTLSLGVQTSVPADISWSYLPTFIPLQSSSNPAQIIMPPPGPAFPVYIRAKDAWGCTLIDSIILQGQDIPLQAAFSYNMTNCGPPMQIQFSDETVDSSQGPIVAWDWDFGNGQQSNQQHPAVNYTQSGSYVVQLRVTSEQGCQGLVQDTLQQIQLPILFGPDTVGICQGESSVVLNAGGDSSLSYSWSPAGSLSDASSPSPSANPSSPTTYRVTITAANGCTAVDSVFLGFPPAVTVNLEDQQYCGNSVSLNAESPTAVDYIWSSDPSFFTVLGQGNPISFSPPSSPWAYYVQATDVYGCQATDFAIVQQINSSPNTEFSWSSLGCNFPLQLQFTDLSDTSLAEIVSWQWTTSNGQQSNQQHPLFSFNRSGPVLVRLDITLANGCTGSYSEILDLNIPALAGANSRTLCFNEDSLALNPGGDATGLSYSWSPAIGLSNPNSANPIAQPPSFPYSYQVQITAYNSWDTCSRTETVTVSQGAPLSISVVEDTSFCISQFTLSANASYNVSDIDWSLTSDFSSIFLANSSSFTLNYGSNPSNLTFYVRGQDQFGCAVYDTAQLHYQTAPIQVQAQASYPACPTDSVTVQFQDLTTDTSQASIVSWNWRFGPGQTASGQNPSFVYGPADSTHIFQLEVTLENGCGGIFVDSLAVRALGLALPDSLGLCGDTSGFVLQPNANQQLNYQWSPALGLSDPNSPSPYYTPAGNQLYTVLISDPSTGCQYTDSLYIFADSLQLNLIEDQVICGNNVSLWAYSNDSSSRYDWALDPNFQLILGQSNPLNINLHQGRRFYLRAQNSLGCKAIDSVDLAVLNRPLDLQWALLLDSCGENLSLSYSAQSADSNLLSPLVWQWDFGNGQLSSLDSGQISYDSSGTYLLQVRLQGPGNCAAEDQAPIHFFLAGQSALDSIWVCSGEVAELYPLADTAWSYSWSPAAALSDPSLPNPRTFLAGNYQFLAQSPILLAGQTIGTCVDSGQVVLGHRPLPDLQLLGEEDLCAPAFSLVARSNLGQQFSWSSQADFSLILGQDSIYQDSLFADSLLLYAQTLTEFGCPQIDSFWLYQRGIRAQLVDTALACPNAPAQLEVLDLQQQSLSYYWSPDSLLLAGQGTARVQMSPSQDQEYQVLLTNAYACTDSLSAWVRVSGQLPSIQLQASPDTVFLGQESQLTVLGQGDYSYQWQPQPSLSANDIADPLARPDSAQLYIVSAQDAMGCQTTDSIWVYTKSYICGPPYVFLPNSFSPNGDGHNDVFRLRSNVVQEFELLVFDRWGEQIFRSQSQDEAWDGRFRNQELPPDVYGYYLRYRCLGQSEEDPWQVLKGNLSLIR</sequence>
<dbReference type="InterPro" id="IPR026341">
    <property type="entry name" value="T9SS_type_B"/>
</dbReference>
<evidence type="ECO:0000259" key="1">
    <source>
        <dbReference type="PROSITE" id="PS50093"/>
    </source>
</evidence>
<dbReference type="InterPro" id="IPR035986">
    <property type="entry name" value="PKD_dom_sf"/>
</dbReference>
<evidence type="ECO:0000313" key="2">
    <source>
        <dbReference type="EMBL" id="AFC22923.1"/>
    </source>
</evidence>
<keyword evidence="3" id="KW-1185">Reference proteome</keyword>
<dbReference type="KEGG" id="sgn:SGRA_0182"/>